<dbReference type="GO" id="GO:0051213">
    <property type="term" value="F:dioxygenase activity"/>
    <property type="evidence" value="ECO:0007669"/>
    <property type="project" value="InterPro"/>
</dbReference>
<proteinExistence type="predicted"/>
<dbReference type="InterPro" id="IPR018724">
    <property type="entry name" value="2OG-Fe_dioxygenase"/>
</dbReference>
<sequence length="239" mass="26957">MTLNARAQELGERMFTRGHVTSLVGQEVHAEEWKVFSESWHRLPVDAFMADGEKYRLRRHTVFNVNSDSGIEQLPPRPYVQTLDINHLNGDVRRSYDGIERPVTGSRFFRSLLLGLSALLDELQDGPCTWHHQCFQNRITTSGSEVGNPTPEGVHRDGVDYVLTMIVDRHNITGGCSGIYEASTRKPLHSETLTEPGSFLLADDERTRHDATSVFPLDPALPAHRDVFIDVITRGTQPR</sequence>
<dbReference type="Gene3D" id="2.60.120.620">
    <property type="entry name" value="q2cbj1_9rhob like domain"/>
    <property type="match status" value="1"/>
</dbReference>
<dbReference type="AlphaFoldDB" id="A0A1E7KWT7"/>
<dbReference type="EMBL" id="LJGW01000428">
    <property type="protein sequence ID" value="OEV08369.1"/>
    <property type="molecule type" value="Genomic_DNA"/>
</dbReference>
<evidence type="ECO:0000313" key="1">
    <source>
        <dbReference type="EMBL" id="OEV08369.1"/>
    </source>
</evidence>
<protein>
    <submittedName>
        <fullName evidence="1">Agglutination protein</fullName>
    </submittedName>
</protein>
<dbReference type="PATRIC" id="fig|518642.10.peg.6107"/>
<evidence type="ECO:0000313" key="2">
    <source>
        <dbReference type="Proteomes" id="UP000176005"/>
    </source>
</evidence>
<comment type="caution">
    <text evidence="1">The sequence shown here is derived from an EMBL/GenBank/DDBJ whole genome shotgun (WGS) entry which is preliminary data.</text>
</comment>
<reference evidence="1 2" key="1">
    <citation type="journal article" date="2016" name="Front. Microbiol.">
        <title>Comparative Genomics Analysis of Streptomyces Species Reveals Their Adaptation to the Marine Environment and Their Diversity at the Genomic Level.</title>
        <authorList>
            <person name="Tian X."/>
            <person name="Zhang Z."/>
            <person name="Yang T."/>
            <person name="Chen M."/>
            <person name="Li J."/>
            <person name="Chen F."/>
            <person name="Yang J."/>
            <person name="Li W."/>
            <person name="Zhang B."/>
            <person name="Zhang Z."/>
            <person name="Wu J."/>
            <person name="Zhang C."/>
            <person name="Long L."/>
            <person name="Xiao J."/>
        </authorList>
    </citation>
    <scope>NUCLEOTIDE SEQUENCE [LARGE SCALE GENOMIC DNA]</scope>
    <source>
        <strain evidence="1 2">SCSIO 10429</strain>
    </source>
</reference>
<dbReference type="Proteomes" id="UP000176005">
    <property type="component" value="Unassembled WGS sequence"/>
</dbReference>
<accession>A0A1E7KWT7</accession>
<dbReference type="Pfam" id="PF10014">
    <property type="entry name" value="2OG-Fe_Oxy_2"/>
    <property type="match status" value="1"/>
</dbReference>
<organism evidence="1 2">
    <name type="scientific">Streptomyces nanshensis</name>
    <dbReference type="NCBI Taxonomy" id="518642"/>
    <lineage>
        <taxon>Bacteria</taxon>
        <taxon>Bacillati</taxon>
        <taxon>Actinomycetota</taxon>
        <taxon>Actinomycetes</taxon>
        <taxon>Kitasatosporales</taxon>
        <taxon>Streptomycetaceae</taxon>
        <taxon>Streptomyces</taxon>
    </lineage>
</organism>
<name>A0A1E7KWT7_9ACTN</name>
<gene>
    <name evidence="1" type="ORF">AN218_26800</name>
</gene>
<keyword evidence="2" id="KW-1185">Reference proteome</keyword>